<feature type="compositionally biased region" description="Polar residues" evidence="1">
    <location>
        <begin position="1296"/>
        <end position="1319"/>
    </location>
</feature>
<feature type="compositionally biased region" description="Polar residues" evidence="1">
    <location>
        <begin position="1250"/>
        <end position="1268"/>
    </location>
</feature>
<feature type="region of interest" description="Disordered" evidence="1">
    <location>
        <begin position="1296"/>
        <end position="1386"/>
    </location>
</feature>
<feature type="region of interest" description="Disordered" evidence="1">
    <location>
        <begin position="1091"/>
        <end position="1180"/>
    </location>
</feature>
<feature type="compositionally biased region" description="Low complexity" evidence="1">
    <location>
        <begin position="1320"/>
        <end position="1349"/>
    </location>
</feature>
<feature type="region of interest" description="Disordered" evidence="1">
    <location>
        <begin position="908"/>
        <end position="1076"/>
    </location>
</feature>
<feature type="compositionally biased region" description="Polar residues" evidence="1">
    <location>
        <begin position="1402"/>
        <end position="1435"/>
    </location>
</feature>
<proteinExistence type="predicted"/>
<name>A0AAV0X058_9HEMI</name>
<feature type="region of interest" description="Disordered" evidence="1">
    <location>
        <begin position="1402"/>
        <end position="1485"/>
    </location>
</feature>
<sequence>MEIPNTSTSSAKSAISYEMDSSSDSSNEEIDQQVLREAGEQTINAEWSATVSALNSSNTTSSNSYINIETLKECCANPSDTLKDKDDFMVIESSSTVVNISNFNDTKYYSECKTTAFQKKHKPLSQNVSRCFENILDDDSQMEITQNSICLNRFQKRKRLIPPNDEDFIEINNSNYSGSNSMEVSMMKSPKFSFSRKKKDQFEIPDYNLSASESDSIANETNISKRKENTSNCSIVVNDSSNNMRNASRTEVFTHKFSLKTIGVADSVFENIINNSSIISDITLNNKKTSLNETALSNVNNSSVFSKMDSSNLNHTYDIPNNTNSTSVKASIAGDADIPKVKQNTVFKKPSNLSILVNDSSNNIMDVSKTEVLAQKFSRKSICVPDSAFDNIIDDSSMTSNIGLNNMKTSLNETSVSNINNSKMDKSHLNHTYDIPTNINTPKIDVIGEANIPKVKQNTDLKNPSNSSIVVNDSSNNIIDVSKTEVFTHKFSRKTIDVADSVFDNIINNSSIISDITLNHNHTFPNEQLVSNVNNSMLNKIDMSNLNHTYDIPTNINTSTIDVSIAGDANIPKVKQNTDLKKPSNSSIVVNDSSNNVMDVSKPEVFTHKFSRKTIDVTHSVFDNIINDSSMTSELNNKKVSLIETSVSNDNSPGFSTTHVSNSNHTYDIPMNNSTTLLDAIVEHDKNMSETNISLQNNRSKSFSLRPLKFNFSNKFGRHSLSLQENSPSFDGVKQHNISLNTDFSKNSGEESNIFHKFANNSNVNLKSHPHFSIIREVPPLDDPLLTNTLNQEQLQSKHSIISNSNNKDFLLSNTTTESLESKEFQTNQSKHSISSTSSNEGLTLLNSTTGLLGSCSSSRTQSRLLTSKQSKSSTLNNGTLHLTIESLDKSQNDKSKHLISYTSNNEDLTLTNSTTGSSGRRSSSRNKSTSSEHSTSVISNHDSLTSLNATTEISVGGRSSRNLSKHSTSVVSNNDNLTLLNTSMESLKSNESQKTQSKRSISSDSYDESLKLTNSTIGSSGRRSSSRNKSTSSEHSTSDISNHDSLTSLNATTEISVGGRSSRNRSKHSTSVVSNNDNLTLLNTSIESLKSNESQKTLSKRSISPDSCNESLKSTNSTAGSSGRHSSSRNKSSSTSSKHSTSAISKNDSVTSLNGSNEISVSSRSLRNRSKNSTSVISNNDNLTLLNTTMESLKSNESQKTQSKRSISPTSYNESLKSTNSITGSSGRRSSSRNKSTSSEHSTSDISNHDSLTSLNATTEISVGGRSSRNKSKHSTSVVSNNDNLTLLYTTMESFNSNESQKTQSKRSISPTSYNESLKSTNSTTGSSGRRSSSRNKSSSTSSKHSTSAISKNDSVTSLNGSKEISVGGRSLRNKSKHSTSVISNPENLPLLNAATMGSLESNESLKTQSKRSISPTSYNESLKPTNSTTGSQGRRTLSRNKLSSTSSKHSTSAISNNDSVTSLNDSKEISVGGRSLRNQSKHSKSVILNNDNLTFLNTTMESLKTKGSQKRQSKRSISPTSDNESLKSTNSTTVFSGGRSSSRNKSSLLTSKHSTSVISNSDSLTSLNATTEISVGSKLSKNQSQHSTSVISNHDSLPLFSAATMGLLESNESPKTQSTSPTSNIENLTTLNTTTESFKQNVFSINESISKHSSLINGGKTSINALILGDVINNVSRMSTRSSKRKSNCSGNVEPITSIIIDGLSNSDGLTIKNTTTGPLEQKTLSINQLNSSPNISKKTSTNGLILEDDTNNISKMYASSSKQKNKSYDDIEQIMPNITDFLLVENRPSKTRVLRSSLHINKNKSLPTKSLTSENDVNNLSIGSTRTSKHMANFNNETFDNNSDNSLFWTTLPDESTNISNIQNVNMNTFQTPKRNKLSIAENIVNTIKIMSTNKQKSTHPGAFELDDHNDGPLTRSLVTRSRSFNRSPSILTAVFGGQKTSESTSLSTPSEIIFDQSQVEENVKQKFKSLYKKESWITKRLYKFLIIKLQPNYNIYSVKYAEKFVKYLAQLLKQILKDQVNLQLCTDMLRYHMARYHIIKDTFDYLGFLCDYIPMEYYKKLVPGWNLETSAVKFDPQKYYIPLMDDEEFLHYIMEHLNEA</sequence>
<feature type="compositionally biased region" description="Polar residues" evidence="1">
    <location>
        <begin position="1350"/>
        <end position="1364"/>
    </location>
</feature>
<feature type="region of interest" description="Disordered" evidence="1">
    <location>
        <begin position="821"/>
        <end position="841"/>
    </location>
</feature>
<feature type="compositionally biased region" description="Low complexity" evidence="1">
    <location>
        <begin position="1219"/>
        <end position="1247"/>
    </location>
</feature>
<evidence type="ECO:0000256" key="1">
    <source>
        <dbReference type="SAM" id="MobiDB-lite"/>
    </source>
</evidence>
<feature type="compositionally biased region" description="Low complexity" evidence="1">
    <location>
        <begin position="970"/>
        <end position="984"/>
    </location>
</feature>
<organism evidence="2 3">
    <name type="scientific">Macrosiphum euphorbiae</name>
    <name type="common">potato aphid</name>
    <dbReference type="NCBI Taxonomy" id="13131"/>
    <lineage>
        <taxon>Eukaryota</taxon>
        <taxon>Metazoa</taxon>
        <taxon>Ecdysozoa</taxon>
        <taxon>Arthropoda</taxon>
        <taxon>Hexapoda</taxon>
        <taxon>Insecta</taxon>
        <taxon>Pterygota</taxon>
        <taxon>Neoptera</taxon>
        <taxon>Paraneoptera</taxon>
        <taxon>Hemiptera</taxon>
        <taxon>Sternorrhyncha</taxon>
        <taxon>Aphidomorpha</taxon>
        <taxon>Aphidoidea</taxon>
        <taxon>Aphididae</taxon>
        <taxon>Macrosiphini</taxon>
        <taxon>Macrosiphum</taxon>
    </lineage>
</organism>
<feature type="region of interest" description="Disordered" evidence="1">
    <location>
        <begin position="856"/>
        <end position="876"/>
    </location>
</feature>
<feature type="compositionally biased region" description="Polar residues" evidence="1">
    <location>
        <begin position="821"/>
        <end position="834"/>
    </location>
</feature>
<protein>
    <submittedName>
        <fullName evidence="2">Uncharacterized protein</fullName>
    </submittedName>
</protein>
<evidence type="ECO:0000313" key="3">
    <source>
        <dbReference type="Proteomes" id="UP001160148"/>
    </source>
</evidence>
<feature type="compositionally biased region" description="Low complexity" evidence="1">
    <location>
        <begin position="1015"/>
        <end position="1041"/>
    </location>
</feature>
<feature type="region of interest" description="Disordered" evidence="1">
    <location>
        <begin position="1"/>
        <end position="31"/>
    </location>
</feature>
<evidence type="ECO:0000313" key="2">
    <source>
        <dbReference type="EMBL" id="CAI6361217.1"/>
    </source>
</evidence>
<feature type="compositionally biased region" description="Polar residues" evidence="1">
    <location>
        <begin position="1145"/>
        <end position="1160"/>
    </location>
</feature>
<feature type="compositionally biased region" description="Polar residues" evidence="1">
    <location>
        <begin position="1193"/>
        <end position="1218"/>
    </location>
</feature>
<feature type="compositionally biased region" description="Low complexity" evidence="1">
    <location>
        <begin position="1161"/>
        <end position="1180"/>
    </location>
</feature>
<dbReference type="EMBL" id="CARXXK010000003">
    <property type="protein sequence ID" value="CAI6361217.1"/>
    <property type="molecule type" value="Genomic_DNA"/>
</dbReference>
<dbReference type="Proteomes" id="UP001160148">
    <property type="component" value="Unassembled WGS sequence"/>
</dbReference>
<feature type="compositionally biased region" description="Low complexity" evidence="1">
    <location>
        <begin position="1538"/>
        <end position="1557"/>
    </location>
</feature>
<comment type="caution">
    <text evidence="2">The sequence shown here is derived from an EMBL/GenBank/DDBJ whole genome shotgun (WGS) entry which is preliminary data.</text>
</comment>
<keyword evidence="3" id="KW-1185">Reference proteome</keyword>
<feature type="compositionally biased region" description="Polar residues" evidence="1">
    <location>
        <begin position="1"/>
        <end position="13"/>
    </location>
</feature>
<feature type="compositionally biased region" description="Low complexity" evidence="1">
    <location>
        <begin position="1117"/>
        <end position="1144"/>
    </location>
</feature>
<feature type="compositionally biased region" description="Low complexity" evidence="1">
    <location>
        <begin position="1441"/>
        <end position="1459"/>
    </location>
</feature>
<feature type="compositionally biased region" description="Low complexity" evidence="1">
    <location>
        <begin position="856"/>
        <end position="875"/>
    </location>
</feature>
<feature type="compositionally biased region" description="Polar residues" evidence="1">
    <location>
        <begin position="985"/>
        <end position="1005"/>
    </location>
</feature>
<feature type="compositionally biased region" description="Polar residues" evidence="1">
    <location>
        <begin position="1044"/>
        <end position="1062"/>
    </location>
</feature>
<feature type="region of interest" description="Disordered" evidence="1">
    <location>
        <begin position="1505"/>
        <end position="1557"/>
    </location>
</feature>
<accession>A0AAV0X058</accession>
<feature type="region of interest" description="Disordered" evidence="1">
    <location>
        <begin position="1193"/>
        <end position="1280"/>
    </location>
</feature>
<feature type="compositionally biased region" description="Polar residues" evidence="1">
    <location>
        <begin position="1517"/>
        <end position="1537"/>
    </location>
</feature>
<feature type="compositionally biased region" description="Low complexity" evidence="1">
    <location>
        <begin position="910"/>
        <end position="941"/>
    </location>
</feature>
<reference evidence="2 3" key="1">
    <citation type="submission" date="2023-01" db="EMBL/GenBank/DDBJ databases">
        <authorList>
            <person name="Whitehead M."/>
        </authorList>
    </citation>
    <scope>NUCLEOTIDE SEQUENCE [LARGE SCALE GENOMIC DNA]</scope>
</reference>
<feature type="compositionally biased region" description="Polar residues" evidence="1">
    <location>
        <begin position="1091"/>
        <end position="1116"/>
    </location>
</feature>
<gene>
    <name evidence="2" type="ORF">MEUPH1_LOCUS16426</name>
</gene>
<feature type="compositionally biased region" description="Polar residues" evidence="1">
    <location>
        <begin position="942"/>
        <end position="969"/>
    </location>
</feature>